<evidence type="ECO:0000259" key="20">
    <source>
        <dbReference type="PROSITE" id="PS50902"/>
    </source>
</evidence>
<evidence type="ECO:0000256" key="17">
    <source>
        <dbReference type="ARBA" id="ARBA00076877"/>
    </source>
</evidence>
<feature type="region of interest" description="Disordered" evidence="18">
    <location>
        <begin position="1769"/>
        <end position="1788"/>
    </location>
</feature>
<comment type="catalytic activity">
    <reaction evidence="14">
        <text>pyruvate + NADP(+) + CoA = acetyl-CoA + CO2 + NADPH</text>
        <dbReference type="Rhea" id="RHEA:17425"/>
        <dbReference type="ChEBI" id="CHEBI:15361"/>
        <dbReference type="ChEBI" id="CHEBI:16526"/>
        <dbReference type="ChEBI" id="CHEBI:57287"/>
        <dbReference type="ChEBI" id="CHEBI:57288"/>
        <dbReference type="ChEBI" id="CHEBI:57783"/>
        <dbReference type="ChEBI" id="CHEBI:58349"/>
        <dbReference type="EC" id="1.2.1.51"/>
    </reaction>
</comment>
<dbReference type="Pfam" id="PF00258">
    <property type="entry name" value="Flavodoxin_1"/>
    <property type="match status" value="1"/>
</dbReference>
<dbReference type="GO" id="GO:0010181">
    <property type="term" value="F:FMN binding"/>
    <property type="evidence" value="ECO:0007669"/>
    <property type="project" value="InterPro"/>
</dbReference>
<comment type="cofactor">
    <cofactor evidence="1">
        <name>FMN</name>
        <dbReference type="ChEBI" id="CHEBI:58210"/>
    </cofactor>
</comment>
<feature type="compositionally biased region" description="Polar residues" evidence="18">
    <location>
        <begin position="1833"/>
        <end position="1849"/>
    </location>
</feature>
<evidence type="ECO:0000256" key="14">
    <source>
        <dbReference type="ARBA" id="ARBA00053024"/>
    </source>
</evidence>
<evidence type="ECO:0000256" key="8">
    <source>
        <dbReference type="ARBA" id="ARBA00022827"/>
    </source>
</evidence>
<dbReference type="Pfam" id="PF00667">
    <property type="entry name" value="FAD_binding_1"/>
    <property type="match status" value="2"/>
</dbReference>
<feature type="domain" description="Flavodoxin-like" evidence="20">
    <location>
        <begin position="1270"/>
        <end position="1416"/>
    </location>
</feature>
<evidence type="ECO:0000256" key="11">
    <source>
        <dbReference type="ARBA" id="ARBA00023002"/>
    </source>
</evidence>
<feature type="domain" description="4Fe-4S ferredoxin-type" evidence="21">
    <location>
        <begin position="806"/>
        <end position="835"/>
    </location>
</feature>
<reference evidence="22" key="1">
    <citation type="submission" date="2023-08" db="EMBL/GenBank/DDBJ databases">
        <authorList>
            <person name="Chen Y."/>
            <person name="Shah S."/>
            <person name="Dougan E. K."/>
            <person name="Thang M."/>
            <person name="Chan C."/>
        </authorList>
    </citation>
    <scope>NUCLEOTIDE SEQUENCE</scope>
</reference>
<dbReference type="InterPro" id="IPR033412">
    <property type="entry name" value="PFOR_II"/>
</dbReference>
<dbReference type="InterPro" id="IPR003097">
    <property type="entry name" value="CysJ-like_FAD-binding"/>
</dbReference>
<evidence type="ECO:0000256" key="3">
    <source>
        <dbReference type="ARBA" id="ARBA00022448"/>
    </source>
</evidence>
<dbReference type="SUPFAM" id="SSF52922">
    <property type="entry name" value="TK C-terminal domain-like"/>
    <property type="match status" value="1"/>
</dbReference>
<dbReference type="PROSITE" id="PS50902">
    <property type="entry name" value="FLAVODOXIN_LIKE"/>
    <property type="match status" value="1"/>
</dbReference>
<dbReference type="GO" id="GO:0051539">
    <property type="term" value="F:4 iron, 4 sulfur cluster binding"/>
    <property type="evidence" value="ECO:0007669"/>
    <property type="project" value="UniProtKB-KW"/>
</dbReference>
<evidence type="ECO:0000259" key="21">
    <source>
        <dbReference type="PROSITE" id="PS51379"/>
    </source>
</evidence>
<protein>
    <recommendedName>
        <fullName evidence="16">pyruvate dehydrogenase (NADP(+))</fullName>
        <ecNumber evidence="16">1.2.1.51</ecNumber>
    </recommendedName>
    <alternativeName>
        <fullName evidence="17">Pyruvate:NADP(+) oxidoreductase</fullName>
    </alternativeName>
</protein>
<dbReference type="GO" id="GO:0005506">
    <property type="term" value="F:iron ion binding"/>
    <property type="evidence" value="ECO:0007669"/>
    <property type="project" value="InterPro"/>
</dbReference>
<comment type="cofactor">
    <cofactor evidence="2">
        <name>FAD</name>
        <dbReference type="ChEBI" id="CHEBI:57692"/>
    </cofactor>
</comment>
<dbReference type="InterPro" id="IPR023173">
    <property type="entry name" value="NADPH_Cyt_P450_Rdtase_alpha"/>
</dbReference>
<dbReference type="SUPFAM" id="SSF54862">
    <property type="entry name" value="4Fe-4S ferredoxins"/>
    <property type="match status" value="1"/>
</dbReference>
<dbReference type="InterPro" id="IPR002880">
    <property type="entry name" value="Pyrv_Fd/Flavodoxin_OxRdtase_N"/>
</dbReference>
<keyword evidence="4" id="KW-0004">4Fe-4S</keyword>
<evidence type="ECO:0000256" key="7">
    <source>
        <dbReference type="ARBA" id="ARBA00022723"/>
    </source>
</evidence>
<dbReference type="PROSITE" id="PS00198">
    <property type="entry name" value="4FE4S_FER_1"/>
    <property type="match status" value="1"/>
</dbReference>
<keyword evidence="5" id="KW-0285">Flavoprotein</keyword>
<dbReference type="PRINTS" id="PR00369">
    <property type="entry name" value="FLAVODOXIN"/>
</dbReference>
<evidence type="ECO:0000313" key="22">
    <source>
        <dbReference type="EMBL" id="CAJ1400000.1"/>
    </source>
</evidence>
<evidence type="ECO:0000256" key="1">
    <source>
        <dbReference type="ARBA" id="ARBA00001917"/>
    </source>
</evidence>
<dbReference type="InterPro" id="IPR011895">
    <property type="entry name" value="Pyrv_flavodox_OxRed"/>
</dbReference>
<keyword evidence="13" id="KW-0411">Iron-sulfur</keyword>
<keyword evidence="11" id="KW-0560">Oxidoreductase</keyword>
<dbReference type="Gene3D" id="3.40.50.970">
    <property type="match status" value="2"/>
</dbReference>
<dbReference type="InterPro" id="IPR017900">
    <property type="entry name" value="4Fe4S_Fe_S_CS"/>
</dbReference>
<comment type="caution">
    <text evidence="22">The sequence shown here is derived from an EMBL/GenBank/DDBJ whole genome shotgun (WGS) entry which is preliminary data.</text>
</comment>
<evidence type="ECO:0000313" key="23">
    <source>
        <dbReference type="Proteomes" id="UP001178507"/>
    </source>
</evidence>
<dbReference type="NCBIfam" id="TIGR02176">
    <property type="entry name" value="pyruv_ox_red"/>
    <property type="match status" value="1"/>
</dbReference>
<keyword evidence="19" id="KW-0472">Membrane</keyword>
<name>A0AA36J5H8_9DINO</name>
<keyword evidence="3" id="KW-0813">Transport</keyword>
<dbReference type="Pfam" id="PF01855">
    <property type="entry name" value="POR_N"/>
    <property type="match status" value="1"/>
</dbReference>
<dbReference type="InterPro" id="IPR001094">
    <property type="entry name" value="Flavdoxin-like"/>
</dbReference>
<comment type="similarity">
    <text evidence="15">In the N-terminal section; belongs to the pyruvate:ferredoxin/flavodoxin oxidoreductase family.</text>
</comment>
<dbReference type="FunFam" id="3.40.50.920:FF:000007">
    <property type="entry name" value="Pyruvate:ferredoxin (Flavodoxin) oxidoreductase"/>
    <property type="match status" value="1"/>
</dbReference>
<dbReference type="SUPFAM" id="SSF53323">
    <property type="entry name" value="Pyruvate-ferredoxin oxidoreductase, PFOR, domain III"/>
    <property type="match status" value="1"/>
</dbReference>
<dbReference type="InterPro" id="IPR029061">
    <property type="entry name" value="THDP-binding"/>
</dbReference>
<feature type="region of interest" description="Disordered" evidence="18">
    <location>
        <begin position="1816"/>
        <end position="1849"/>
    </location>
</feature>
<dbReference type="EMBL" id="CAUJNA010003355">
    <property type="protein sequence ID" value="CAJ1400000.1"/>
    <property type="molecule type" value="Genomic_DNA"/>
</dbReference>
<evidence type="ECO:0000256" key="10">
    <source>
        <dbReference type="ARBA" id="ARBA00022982"/>
    </source>
</evidence>
<evidence type="ECO:0000256" key="12">
    <source>
        <dbReference type="ARBA" id="ARBA00023004"/>
    </source>
</evidence>
<evidence type="ECO:0000256" key="19">
    <source>
        <dbReference type="SAM" id="Phobius"/>
    </source>
</evidence>
<dbReference type="Pfam" id="PF17147">
    <property type="entry name" value="PFOR_II"/>
    <property type="match status" value="1"/>
</dbReference>
<dbReference type="GO" id="GO:0022900">
    <property type="term" value="P:electron transport chain"/>
    <property type="evidence" value="ECO:0007669"/>
    <property type="project" value="InterPro"/>
</dbReference>
<dbReference type="Gene3D" id="3.40.50.360">
    <property type="match status" value="1"/>
</dbReference>
<keyword evidence="8" id="KW-0274">FAD</keyword>
<dbReference type="InterPro" id="IPR019752">
    <property type="entry name" value="Pyrv/ketoisovalerate_OxRed_cat"/>
</dbReference>
<evidence type="ECO:0000256" key="13">
    <source>
        <dbReference type="ARBA" id="ARBA00023014"/>
    </source>
</evidence>
<keyword evidence="7" id="KW-0479">Metal-binding</keyword>
<dbReference type="Gene3D" id="3.40.920.10">
    <property type="entry name" value="Pyruvate-ferredoxin oxidoreductase, PFOR, domain III"/>
    <property type="match status" value="1"/>
</dbReference>
<dbReference type="InterPro" id="IPR001433">
    <property type="entry name" value="OxRdtase_FAD/NAD-bd"/>
</dbReference>
<feature type="transmembrane region" description="Helical" evidence="19">
    <location>
        <begin position="1933"/>
        <end position="1956"/>
    </location>
</feature>
<feature type="compositionally biased region" description="Basic and acidic residues" evidence="18">
    <location>
        <begin position="1816"/>
        <end position="1829"/>
    </location>
</feature>
<dbReference type="InterPro" id="IPR009014">
    <property type="entry name" value="Transketo_C/PFOR_II"/>
</dbReference>
<keyword evidence="9" id="KW-0521">NADP</keyword>
<dbReference type="EC" id="1.2.1.51" evidence="16"/>
<keyword evidence="19" id="KW-1133">Transmembrane helix</keyword>
<keyword evidence="10" id="KW-0249">Electron transport</keyword>
<dbReference type="FunFam" id="3.30.70.20:FF:000022">
    <property type="entry name" value="Pyruvate:ferredoxin (Flavodoxin) oxidoreductase"/>
    <property type="match status" value="1"/>
</dbReference>
<evidence type="ECO:0000256" key="16">
    <source>
        <dbReference type="ARBA" id="ARBA00067011"/>
    </source>
</evidence>
<evidence type="ECO:0000256" key="2">
    <source>
        <dbReference type="ARBA" id="ARBA00001974"/>
    </source>
</evidence>
<keyword evidence="12" id="KW-0408">Iron</keyword>
<dbReference type="PROSITE" id="PS51379">
    <property type="entry name" value="4FE4S_FER_2"/>
    <property type="match status" value="2"/>
</dbReference>
<dbReference type="PANTHER" id="PTHR32154:SF0">
    <property type="entry name" value="PYRUVATE-FLAVODOXIN OXIDOREDUCTASE-RELATED"/>
    <property type="match status" value="1"/>
</dbReference>
<dbReference type="InterPro" id="IPR008254">
    <property type="entry name" value="Flavodoxin/NO_synth"/>
</dbReference>
<dbReference type="Gene3D" id="1.20.990.10">
    <property type="entry name" value="NADPH-cytochrome p450 Reductase, Chain A, domain 3"/>
    <property type="match status" value="2"/>
</dbReference>
<dbReference type="GO" id="GO:0006979">
    <property type="term" value="P:response to oxidative stress"/>
    <property type="evidence" value="ECO:0007669"/>
    <property type="project" value="TreeGrafter"/>
</dbReference>
<feature type="domain" description="4Fe-4S ferredoxin-type" evidence="21">
    <location>
        <begin position="750"/>
        <end position="779"/>
    </location>
</feature>
<dbReference type="SUPFAM" id="SSF63380">
    <property type="entry name" value="Riboflavin synthase domain-like"/>
    <property type="match status" value="2"/>
</dbReference>
<organism evidence="22 23">
    <name type="scientific">Effrenium voratum</name>
    <dbReference type="NCBI Taxonomy" id="2562239"/>
    <lineage>
        <taxon>Eukaryota</taxon>
        <taxon>Sar</taxon>
        <taxon>Alveolata</taxon>
        <taxon>Dinophyceae</taxon>
        <taxon>Suessiales</taxon>
        <taxon>Symbiodiniaceae</taxon>
        <taxon>Effrenium</taxon>
    </lineage>
</organism>
<accession>A0AA36J5H8</accession>
<dbReference type="Pfam" id="PF01558">
    <property type="entry name" value="POR"/>
    <property type="match status" value="1"/>
</dbReference>
<evidence type="ECO:0000256" key="4">
    <source>
        <dbReference type="ARBA" id="ARBA00022485"/>
    </source>
</evidence>
<dbReference type="GO" id="GO:0050243">
    <property type="term" value="F:pyruvate dehydrogenase (NADP+) activity"/>
    <property type="evidence" value="ECO:0007669"/>
    <property type="project" value="UniProtKB-EC"/>
</dbReference>
<dbReference type="InterPro" id="IPR050722">
    <property type="entry name" value="Pyruvate:ferred/Flavod_OxRd"/>
</dbReference>
<dbReference type="PANTHER" id="PTHR32154">
    <property type="entry name" value="PYRUVATE-FLAVODOXIN OXIDOREDUCTASE-RELATED"/>
    <property type="match status" value="1"/>
</dbReference>
<dbReference type="FunFam" id="3.40.50.970:FF:000012">
    <property type="entry name" value="Pyruvate:ferredoxin (Flavodoxin) oxidoreductase"/>
    <property type="match status" value="1"/>
</dbReference>
<dbReference type="FunFam" id="3.40.50.970:FF:000041">
    <property type="entry name" value="Pyruvate:ferredoxin (Flavodoxin) oxidoreductase"/>
    <property type="match status" value="1"/>
</dbReference>
<dbReference type="CDD" id="cd07034">
    <property type="entry name" value="TPP_PYR_PFOR_IOR-alpha_like"/>
    <property type="match status" value="1"/>
</dbReference>
<dbReference type="FunFam" id="3.40.920.10:FF:000001">
    <property type="entry name" value="Pyruvate:ferredoxin (Flavodoxin) oxidoreductase"/>
    <property type="match status" value="1"/>
</dbReference>
<dbReference type="InterPro" id="IPR017938">
    <property type="entry name" value="Riboflavin_synthase-like_b-brl"/>
</dbReference>
<sequence>MVKGGNAAKQALKYASTQVSQTSDSAARAMTQAGATLSFAKKIKSSRSIDMPMLSHEGKSERAIDGNTAAAHVAYAMSDVSFIYPISPSTSMGETMDKFATAGRKNVFGQQVKVRQMQSELGSAGALHGALSGGALCTTFTASQGLLLMIPNMYLCAGELLPAVFHVSARALARQSLSIFCDHSDVMAVRSTGCALLSAHNPQEVMDLGLVAHLASLRASVPFVHFFDGTRTSGVIECVKPIPYSTMKSIVPWDELDTFRQRGLNPQHPMMRGLGQDPQTYYQSAVSANRFYDAVPGIVQDVMDQVAVITGRQYKLFEYYGDPEAERAVVLMGSAAKTAEETVDYLRAQGEKVGILKVHLFRPFSTEHFLAELPESVKAIAVLDRTKEDLAPSLPLHADVLTAMSEAGVYKKVVGGNYGLGSKEFAPRHVKAVFDNLSNEVPKRHFTVGINDDVTNTSLQVGPIINTQDPEVTQAIFFGLGSDGTVGANKAAAAIIGERTEFYSQGHFNYSSQKAGASTVSHLRFGPKPIRSEYEIEGSPGADYVACHHTSFLAKFDMLSKVREGGAFVVNCPWSTVEELEQEFPAKLRQAIAEKKAELYTIDAHAVASSVGLPAKRINQVMQATFFNLSGILPPEDAKEQLEGAIDRMYGKKSPEIVRQNKAALAAAPENLNRIQYPESWINAEDNESSLKKMNPAGSQYSPDVDEFSSTFLRSIDSRTADNLSVSAFSPGGEQPIGQSQYQKRALAEEVPVWIPDNCTQCNLCSVVCPHAVVRPFLLDKKEMEAAPEGYMARKAKGGDVGGLNYTIQLAPFDCTGCAVCVEMCPDDALIMEPASKSQQAFNDHWEYSLNKVAVKDNLLERNTVKGSQFQEPLIEFSGACSGCGETPYVKLLTQMFGERMVIANSSGCSSVWGGSYGLSPFKKNRHGQGPAWARSLFEDTAEYGLGMALGSQQRRERLVEDVRELMEEVGSGAKISTPLQNLLERWLDVVDDATKCGALHGPMKAALEAEPETSDSPAQLQAVKRGSDMLVAPSHWIIGGDGWAYDIGFGGLDHVLATGQDVNILVLDTEGYSNTGAQISKATPKGATMKMAAGGNKAKKKDLGAIAMMHENAYVASVSLSADVNQTVKAFKEAEAYKGPSIIIAYATCVDWGHRAGDKAMVQQQVQAVESGYWPLYRYNPDKVKGEFNGFELDNKRISPDAMEEFVRNENRFTSLQRSAPEYASMLQGAMKHEFHARHETRKRKAMGDEDLLEYLKKQMGEQVTGERVTVLYGTDTGNAEMVAKNFQFEFKRRGMKAKCLSLNDVAISDLPEESKVLAIVATAGQGEMPKSAVKFWQDMETFLETAPEDYLKDTQFAVFGLGDSSYVFFNEAARKIDEAFEKLGGQRVQQMGQGDDQHPARFDTELEEWSPDFYDNIEAPEPPQELSPPSHLVEILPADDSKAKLAAEPYVPHGSKPVQMNIKRSTVPDGYERAIDHFEFDLKGSGLSYEQGDSLGLWPSNAKSQVDLCLMALNMKGDEILSLRPVDSNRSVPLPEVITARTLLTQVLDIAGWPKRRFYEMLKLSATDEKEKEVLVDPLPMLDMGVSILGVRDSWRQHQQALESGERHHLEALKITEQQHVESQQRTAHQHQESVFISKDQHDQSLQINRVLHDEAISTAKSQHEEQMKHSYMETRRENLRDLLSETLDEAQSTVLKSTLLFGFVVAVLVEGFPSAENSNERYIDIFIFSVSWAICLLFESIVLAGLYQMVQTRALREMIRSLQASASPGSGELRRSSTLESGFSSLDSWEPTRRAARPGRPYSLLHPRTQKSFDSEVLPRHSKSEPDANSWGTRSTQEPSNEVPSLNVSDPKRLLYRKQAKQFTTIGSLFTLICLAGLIYGQLCMRRGSKHGEGSSDVLIRLGIFLPPFVSAMFTLLLRKNANPIRSTLAAQSLALLCFFLSSGFLLVTTVWWHASAPSINLAHESAEVYLKGVSLEMQGWPMFFHPTGVAAAGRTLLLSAAFRVARFELGETHARLVSEATLPALEIGDLAFFGNSSVALAGRDTVTYLPVASLMQTARLHWRQLPSSHFGRSIQDPTDPAAEALQALAYWPQQDMLVVSKADLGVVACRAHDEKGEPQPVVQAEMMVMEKFGAGTAVSGLHVDPVEQVLYVLFHRTGRHAEIHAIDLHDELGRLLRVLRLPDVDSADGPDADHDVVWGALSSWHPPDSAQRPRLLVVTRSPAKEELQRLCSKEGKQDYQAYAAESYTYAELLQKFPSCQVNIGHLLDYVPDIKPRLYSIASSSRMRGDDECHLCIIRNDWTATSGRQLTGLSTRWLCEDMHPEAGSIGVHACVHPSAVSLPEKHTTPMLMVALGTGIAPMRAFIEERASAKRDGEECGPMALFFGARNRQEYSYEAEFDAYQKEGVLTDIHLALSREQKEKIYVTHRLQQQKQLLGRFVLKGFDFNTSSRQSTRTGS</sequence>
<feature type="transmembrane region" description="Helical" evidence="19">
    <location>
        <begin position="1728"/>
        <end position="1753"/>
    </location>
</feature>
<dbReference type="Pfam" id="PF00175">
    <property type="entry name" value="NAD_binding_1"/>
    <property type="match status" value="1"/>
</dbReference>
<proteinExistence type="inferred from homology"/>
<dbReference type="InterPro" id="IPR029039">
    <property type="entry name" value="Flavoprotein-like_sf"/>
</dbReference>
<dbReference type="Pfam" id="PF12838">
    <property type="entry name" value="Fer4_7"/>
    <property type="match status" value="1"/>
</dbReference>
<dbReference type="SUPFAM" id="SSF52343">
    <property type="entry name" value="Ferredoxin reductase-like, C-terminal NADP-linked domain"/>
    <property type="match status" value="1"/>
</dbReference>
<evidence type="ECO:0000256" key="6">
    <source>
        <dbReference type="ARBA" id="ARBA00022643"/>
    </source>
</evidence>
<gene>
    <name evidence="22" type="ORF">EVOR1521_LOCUS23438</name>
</gene>
<evidence type="ECO:0000256" key="18">
    <source>
        <dbReference type="SAM" id="MobiDB-lite"/>
    </source>
</evidence>
<dbReference type="Proteomes" id="UP001178507">
    <property type="component" value="Unassembled WGS sequence"/>
</dbReference>
<evidence type="ECO:0000256" key="5">
    <source>
        <dbReference type="ARBA" id="ARBA00022630"/>
    </source>
</evidence>
<feature type="transmembrane region" description="Helical" evidence="19">
    <location>
        <begin position="1901"/>
        <end position="1921"/>
    </location>
</feature>
<keyword evidence="23" id="KW-1185">Reference proteome</keyword>
<evidence type="ECO:0000256" key="15">
    <source>
        <dbReference type="ARBA" id="ARBA00061065"/>
    </source>
</evidence>
<dbReference type="SUPFAM" id="SSF52218">
    <property type="entry name" value="Flavoproteins"/>
    <property type="match status" value="1"/>
</dbReference>
<keyword evidence="19" id="KW-0812">Transmembrane</keyword>
<dbReference type="InterPro" id="IPR039261">
    <property type="entry name" value="FNR_nucleotide-bd"/>
</dbReference>
<dbReference type="InterPro" id="IPR017896">
    <property type="entry name" value="4Fe4S_Fe-S-bd"/>
</dbReference>
<keyword evidence="6" id="KW-0288">FMN</keyword>
<dbReference type="SUPFAM" id="SSF52518">
    <property type="entry name" value="Thiamin diphosphate-binding fold (THDP-binding)"/>
    <property type="match status" value="2"/>
</dbReference>
<dbReference type="Gene3D" id="2.40.30.10">
    <property type="entry name" value="Translation factors"/>
    <property type="match status" value="2"/>
</dbReference>
<dbReference type="Gene3D" id="3.40.50.80">
    <property type="entry name" value="Nucleotide-binding domain of ferredoxin-NADP reductase (FNR) module"/>
    <property type="match status" value="1"/>
</dbReference>
<evidence type="ECO:0000256" key="9">
    <source>
        <dbReference type="ARBA" id="ARBA00022857"/>
    </source>
</evidence>
<dbReference type="Gene3D" id="3.40.50.920">
    <property type="match status" value="1"/>
</dbReference>
<dbReference type="InterPro" id="IPR002869">
    <property type="entry name" value="Pyrv_flavodox_OxRed_cen"/>
</dbReference>
<dbReference type="Gene3D" id="3.30.70.20">
    <property type="match status" value="1"/>
</dbReference>
<feature type="transmembrane region" description="Helical" evidence="19">
    <location>
        <begin position="1866"/>
        <end position="1886"/>
    </location>
</feature>